<geneLocation type="plasmid" evidence="2 4">
    <name>pA</name>
</geneLocation>
<organism evidence="2 4">
    <name type="scientific">Ensifer adhaerens</name>
    <name type="common">Sinorhizobium morelense</name>
    <dbReference type="NCBI Taxonomy" id="106592"/>
    <lineage>
        <taxon>Bacteria</taxon>
        <taxon>Pseudomonadati</taxon>
        <taxon>Pseudomonadota</taxon>
        <taxon>Alphaproteobacteria</taxon>
        <taxon>Hyphomicrobiales</taxon>
        <taxon>Rhizobiaceae</taxon>
        <taxon>Sinorhizobium/Ensifer group</taxon>
        <taxon>Ensifer</taxon>
    </lineage>
</organism>
<proteinExistence type="predicted"/>
<dbReference type="Pfam" id="PF01878">
    <property type="entry name" value="EVE"/>
    <property type="match status" value="1"/>
</dbReference>
<keyword evidence="2" id="KW-0614">Plasmid</keyword>
<evidence type="ECO:0000313" key="5">
    <source>
        <dbReference type="Proteomes" id="UP001214094"/>
    </source>
</evidence>
<evidence type="ECO:0000313" key="3">
    <source>
        <dbReference type="EMBL" id="WFP93398.1"/>
    </source>
</evidence>
<dbReference type="Gene3D" id="3.10.590.10">
    <property type="entry name" value="ph1033 like domains"/>
    <property type="match status" value="1"/>
</dbReference>
<protein>
    <submittedName>
        <fullName evidence="2">EVE domain-containing protein</fullName>
    </submittedName>
</protein>
<evidence type="ECO:0000259" key="1">
    <source>
        <dbReference type="Pfam" id="PF01878"/>
    </source>
</evidence>
<dbReference type="SUPFAM" id="SSF88697">
    <property type="entry name" value="PUA domain-like"/>
    <property type="match status" value="1"/>
</dbReference>
<accession>A0A9Q8YC51</accession>
<dbReference type="EMBL" id="CP121309">
    <property type="protein sequence ID" value="WFP93398.1"/>
    <property type="molecule type" value="Genomic_DNA"/>
</dbReference>
<dbReference type="AlphaFoldDB" id="A0A9Q8YC51"/>
<feature type="domain" description="EVE" evidence="1">
    <location>
        <begin position="11"/>
        <end position="143"/>
    </location>
</feature>
<dbReference type="RefSeq" id="WP_159415747.1">
    <property type="nucleotide sequence ID" value="NZ_CAXURO020000002.1"/>
</dbReference>
<keyword evidence="5" id="KW-1185">Reference proteome</keyword>
<gene>
    <name evidence="2" type="ORF">NE863_26510</name>
    <name evidence="3" type="ORF">P4B07_27150</name>
</gene>
<reference evidence="3 5" key="2">
    <citation type="submission" date="2023-03" db="EMBL/GenBank/DDBJ databases">
        <title>Comparative genome and transcriptome analysis combination mining strategies for increasing vitamin B12 production of Ensifer adhaerens strain.</title>
        <authorList>
            <person name="Yongheng L."/>
        </authorList>
    </citation>
    <scope>NUCLEOTIDE SEQUENCE [LARGE SCALE GENOMIC DNA]</scope>
    <source>
        <strain evidence="3 5">Casida A-T305</strain>
        <plasmid evidence="3 5">unnamedA</plasmid>
    </source>
</reference>
<evidence type="ECO:0000313" key="2">
    <source>
        <dbReference type="EMBL" id="USJ26013.1"/>
    </source>
</evidence>
<reference evidence="2" key="1">
    <citation type="submission" date="2022-06" db="EMBL/GenBank/DDBJ databases">
        <title>Physiological and biochemical characterization and genomic elucidation of a strain of the genus Ensifer adhaerens M8 that combines arsenic oxidation and chromium reduction.</title>
        <authorList>
            <person name="Li X."/>
            <person name="Yu c."/>
        </authorList>
    </citation>
    <scope>NUCLEOTIDE SEQUENCE</scope>
    <source>
        <strain evidence="2">M8</strain>
        <plasmid evidence="2">pA</plasmid>
    </source>
</reference>
<name>A0A9Q8YC51_ENSAD</name>
<dbReference type="EMBL" id="CP098808">
    <property type="protein sequence ID" value="USJ26013.1"/>
    <property type="molecule type" value="Genomic_DNA"/>
</dbReference>
<geneLocation type="plasmid" evidence="3 5">
    <name>unnamedA</name>
</geneLocation>
<dbReference type="InterPro" id="IPR002740">
    <property type="entry name" value="EVE_domain"/>
</dbReference>
<evidence type="ECO:0000313" key="4">
    <source>
        <dbReference type="Proteomes" id="UP001055460"/>
    </source>
</evidence>
<dbReference type="Proteomes" id="UP001214094">
    <property type="component" value="Plasmid unnamedA"/>
</dbReference>
<sequence>MGAANRSGERNFWIGAVSGDDLQHAAEDGFSRFGYGYGNVQAMTRMKAGDGFIGYAPNAAFNGRAGLACFAAIGVVKERPPYFFAMGGVAPHRGDIDWADSMEAPVRPWLDSLEFAEGNRNWDQKLRLGHLAISERDFRVIARAMHADLGMVFPRVPAFRQQLAG</sequence>
<dbReference type="Proteomes" id="UP001055460">
    <property type="component" value="Plasmid pA"/>
</dbReference>
<dbReference type="GeneID" id="29520817"/>
<dbReference type="InterPro" id="IPR015947">
    <property type="entry name" value="PUA-like_sf"/>
</dbReference>